<feature type="region of interest" description="Disordered" evidence="11">
    <location>
        <begin position="843"/>
        <end position="864"/>
    </location>
</feature>
<dbReference type="GO" id="GO:0005634">
    <property type="term" value="C:nucleus"/>
    <property type="evidence" value="ECO:0007669"/>
    <property type="project" value="UniProtKB-SubCell"/>
</dbReference>
<dbReference type="InterPro" id="IPR039149">
    <property type="entry name" value="ZNF800"/>
</dbReference>
<evidence type="ECO:0000256" key="5">
    <source>
        <dbReference type="ARBA" id="ARBA00022833"/>
    </source>
</evidence>
<evidence type="ECO:0000313" key="13">
    <source>
        <dbReference type="EMBL" id="KAL2717723.1"/>
    </source>
</evidence>
<dbReference type="InterPro" id="IPR036236">
    <property type="entry name" value="Znf_C2H2_sf"/>
</dbReference>
<dbReference type="SUPFAM" id="SSF57667">
    <property type="entry name" value="beta-beta-alpha zinc fingers"/>
    <property type="match status" value="1"/>
</dbReference>
<dbReference type="SMART" id="SM00355">
    <property type="entry name" value="ZnF_C2H2"/>
    <property type="match status" value="6"/>
</dbReference>
<keyword evidence="7" id="KW-0238">DNA-binding</keyword>
<evidence type="ECO:0000256" key="4">
    <source>
        <dbReference type="ARBA" id="ARBA00022771"/>
    </source>
</evidence>
<feature type="region of interest" description="Disordered" evidence="11">
    <location>
        <begin position="806"/>
        <end position="826"/>
    </location>
</feature>
<evidence type="ECO:0000256" key="3">
    <source>
        <dbReference type="ARBA" id="ARBA00022737"/>
    </source>
</evidence>
<evidence type="ECO:0000256" key="6">
    <source>
        <dbReference type="ARBA" id="ARBA00023015"/>
    </source>
</evidence>
<keyword evidence="3" id="KW-0677">Repeat</keyword>
<comment type="caution">
    <text evidence="13">The sequence shown here is derived from an EMBL/GenBank/DDBJ whole genome shotgun (WGS) entry which is preliminary data.</text>
</comment>
<dbReference type="PANTHER" id="PTHR21020">
    <property type="entry name" value="ZINC FINGER PROTEIN 800"/>
    <property type="match status" value="1"/>
</dbReference>
<dbReference type="AlphaFoldDB" id="A0ABD2AAT7"/>
<gene>
    <name evidence="13" type="ORF">V1478_013423</name>
</gene>
<name>A0ABD2AAT7_VESSQ</name>
<feature type="domain" description="C2H2-type" evidence="12">
    <location>
        <begin position="615"/>
        <end position="642"/>
    </location>
</feature>
<organism evidence="13 14">
    <name type="scientific">Vespula squamosa</name>
    <name type="common">Southern yellow jacket</name>
    <name type="synonym">Wasp</name>
    <dbReference type="NCBI Taxonomy" id="30214"/>
    <lineage>
        <taxon>Eukaryota</taxon>
        <taxon>Metazoa</taxon>
        <taxon>Ecdysozoa</taxon>
        <taxon>Arthropoda</taxon>
        <taxon>Hexapoda</taxon>
        <taxon>Insecta</taxon>
        <taxon>Pterygota</taxon>
        <taxon>Neoptera</taxon>
        <taxon>Endopterygota</taxon>
        <taxon>Hymenoptera</taxon>
        <taxon>Apocrita</taxon>
        <taxon>Aculeata</taxon>
        <taxon>Vespoidea</taxon>
        <taxon>Vespidae</taxon>
        <taxon>Vespinae</taxon>
        <taxon>Vespula</taxon>
    </lineage>
</organism>
<feature type="domain" description="C2H2-type" evidence="12">
    <location>
        <begin position="284"/>
        <end position="312"/>
    </location>
</feature>
<proteinExistence type="predicted"/>
<dbReference type="PANTHER" id="PTHR21020:SF0">
    <property type="entry name" value="ZINC FINGER PROTEIN 800"/>
    <property type="match status" value="1"/>
</dbReference>
<sequence>MYILACIEEMKSMKAKSKNKKNSTKFGKIKFGTKETSNVITPDLSALRKPIDISVSRLSQVSKLLENGSDEVKAILAYECDIVYECRVCRSLFRSLVNFISHKRVYCKEKFNITLNKNTLTDDDEAYTKGSLIRLHIPEQEVVKENCNNDRILRSQVCKEENKKDLTTIIDMLQKKQRLRSNHNSQEMKFNKNYNNSHILDLNNVKTNDEIDKSEISIIYQTDLNEAKSPNLQTMINQSTGILGPNGQLLEKKDVYEDNLIPSLANDEYMLNEFYIDQLSTRNLICSICNAKFSTKKTLTFHMKTLHTSHRMCYPCPCCTSTFMNTWSVYRHLFKIHRMSNEQVRKLRIQIQEKAFRKEITQADDTEQDNSVNKSIEIIDLHASNETREWMNHLETDSELQRCGGCGKKFDRKAALFSHSQHCQRRIAAYSEAITKEKKTTISSAETTTNSNTILNLPDTAEISPEITELNETSIRVENITTLTDADWNMIGNEHLNDCRSIDIVNVPSSINVSQSQASNNNTNKNSSPSNNNLDSPEIVYTSETVAVKHGNKKRKLVIDNQLKILNDIIGTNLNNSSNNINPNLNSSSTEVRSQLDHTTIMENKIATIANLRKLQCLPCKRKFTSMTNLRRHMAIHIGWNRYRCKLCNFKCFVKYDCVAHCNKMHNAQNNRTVITDMVIEIPQNQYTCNEDIVIDVSNTEGNVNESRSIISSNSVNHCKTKNVTDTDKNHENVVNTNVDNTKAGTKKVPCSSDNSDNNDNISITVNNENNNISNFSKNSENYHTRTLDSDPDLKRMVMEVIFGTPDECSPNLEPEKPSFTSDTNFDKKIDINESKTDCQIKDWKDSNSSISPDSLKPQRPIRNRTKPVNKDFIYDLKEAAFRKETVITKGASYKTLNKKSFVRLHNGEENSDIPVEQLSPKDSVVPLVVPLEQDNNADRIDVKTKLTNLKSTTVKISRVPHFTQQPEITIIEEK</sequence>
<keyword evidence="2" id="KW-0479">Metal-binding</keyword>
<evidence type="ECO:0000256" key="2">
    <source>
        <dbReference type="ARBA" id="ARBA00022723"/>
    </source>
</evidence>
<evidence type="ECO:0000256" key="8">
    <source>
        <dbReference type="ARBA" id="ARBA00023163"/>
    </source>
</evidence>
<feature type="region of interest" description="Disordered" evidence="11">
    <location>
        <begin position="741"/>
        <end position="761"/>
    </location>
</feature>
<keyword evidence="9" id="KW-0539">Nucleus</keyword>
<dbReference type="Pfam" id="PF16622">
    <property type="entry name" value="zf-C2H2_11"/>
    <property type="match status" value="1"/>
</dbReference>
<evidence type="ECO:0000256" key="11">
    <source>
        <dbReference type="SAM" id="MobiDB-lite"/>
    </source>
</evidence>
<dbReference type="PROSITE" id="PS00028">
    <property type="entry name" value="ZINC_FINGER_C2H2_1"/>
    <property type="match status" value="3"/>
</dbReference>
<keyword evidence="8" id="KW-0804">Transcription</keyword>
<dbReference type="PROSITE" id="PS50157">
    <property type="entry name" value="ZINC_FINGER_C2H2_2"/>
    <property type="match status" value="3"/>
</dbReference>
<accession>A0ABD2AAT7</accession>
<feature type="compositionally biased region" description="Low complexity" evidence="11">
    <location>
        <begin position="752"/>
        <end position="761"/>
    </location>
</feature>
<dbReference type="GO" id="GO:0003677">
    <property type="term" value="F:DNA binding"/>
    <property type="evidence" value="ECO:0007669"/>
    <property type="project" value="UniProtKB-KW"/>
</dbReference>
<dbReference type="Proteomes" id="UP001607302">
    <property type="component" value="Unassembled WGS sequence"/>
</dbReference>
<evidence type="ECO:0000256" key="9">
    <source>
        <dbReference type="ARBA" id="ARBA00023242"/>
    </source>
</evidence>
<dbReference type="InterPro" id="IPR041697">
    <property type="entry name" value="Znf-C2H2_11"/>
</dbReference>
<keyword evidence="14" id="KW-1185">Reference proteome</keyword>
<dbReference type="EMBL" id="JAUDFV010000153">
    <property type="protein sequence ID" value="KAL2717723.1"/>
    <property type="molecule type" value="Genomic_DNA"/>
</dbReference>
<protein>
    <submittedName>
        <fullName evidence="13">Zinc finger protein 800 isoform X3</fullName>
    </submittedName>
</protein>
<reference evidence="13 14" key="1">
    <citation type="journal article" date="2024" name="Ann. Entomol. Soc. Am.">
        <title>Genomic analyses of the southern and eastern yellowjacket wasps (Hymenoptera: Vespidae) reveal evolutionary signatures of social life.</title>
        <authorList>
            <person name="Catto M.A."/>
            <person name="Caine P.B."/>
            <person name="Orr S.E."/>
            <person name="Hunt B.G."/>
            <person name="Goodisman M.A.D."/>
        </authorList>
    </citation>
    <scope>NUCLEOTIDE SEQUENCE [LARGE SCALE GENOMIC DNA]</scope>
    <source>
        <strain evidence="13">233</strain>
        <tissue evidence="13">Head and thorax</tissue>
    </source>
</reference>
<evidence type="ECO:0000256" key="7">
    <source>
        <dbReference type="ARBA" id="ARBA00023125"/>
    </source>
</evidence>
<evidence type="ECO:0000259" key="12">
    <source>
        <dbReference type="PROSITE" id="PS50157"/>
    </source>
</evidence>
<dbReference type="Gene3D" id="3.30.160.60">
    <property type="entry name" value="Classic Zinc Finger"/>
    <property type="match status" value="2"/>
</dbReference>
<keyword evidence="6" id="KW-0805">Transcription regulation</keyword>
<feature type="domain" description="C2H2-type" evidence="12">
    <location>
        <begin position="84"/>
        <end position="111"/>
    </location>
</feature>
<keyword evidence="5" id="KW-0862">Zinc</keyword>
<feature type="region of interest" description="Disordered" evidence="11">
    <location>
        <begin position="514"/>
        <end position="537"/>
    </location>
</feature>
<comment type="subcellular location">
    <subcellularLocation>
        <location evidence="1">Nucleus</location>
    </subcellularLocation>
</comment>
<evidence type="ECO:0000313" key="14">
    <source>
        <dbReference type="Proteomes" id="UP001607302"/>
    </source>
</evidence>
<evidence type="ECO:0000256" key="10">
    <source>
        <dbReference type="PROSITE-ProRule" id="PRU00042"/>
    </source>
</evidence>
<dbReference type="GO" id="GO:0008270">
    <property type="term" value="F:zinc ion binding"/>
    <property type="evidence" value="ECO:0007669"/>
    <property type="project" value="UniProtKB-KW"/>
</dbReference>
<dbReference type="InterPro" id="IPR013087">
    <property type="entry name" value="Znf_C2H2_type"/>
</dbReference>
<keyword evidence="4 10" id="KW-0863">Zinc-finger</keyword>
<evidence type="ECO:0000256" key="1">
    <source>
        <dbReference type="ARBA" id="ARBA00004123"/>
    </source>
</evidence>
<feature type="compositionally biased region" description="Low complexity" evidence="11">
    <location>
        <begin position="514"/>
        <end position="536"/>
    </location>
</feature>